<dbReference type="InterPro" id="IPR009057">
    <property type="entry name" value="Homeodomain-like_sf"/>
</dbReference>
<sequence>MAREGAAVTADNRPVPSGVSLPVEKPMRADARRNHGRLIVAAREVFIEHGPEAPLDDIAKRAAVGPGTLYRHFPTRESLLVGVYQDDLETLSAQADKLAESLPPEEALTAWLRLQLDYVKHRRGFSAAVKAIMGLEAPAMNYCRNLMRGSLIRLLEPAKAAGVIRAGVEAPDVLRLVHGVAMACESAPDDGERLLDYVIDGLRPRPAATD</sequence>
<dbReference type="InterPro" id="IPR050109">
    <property type="entry name" value="HTH-type_TetR-like_transc_reg"/>
</dbReference>
<gene>
    <name evidence="7" type="ORF">GCM10023322_37070</name>
</gene>
<keyword evidence="3" id="KW-0804">Transcription</keyword>
<keyword evidence="1" id="KW-0805">Transcription regulation</keyword>
<evidence type="ECO:0000256" key="2">
    <source>
        <dbReference type="ARBA" id="ARBA00023125"/>
    </source>
</evidence>
<proteinExistence type="predicted"/>
<evidence type="ECO:0000256" key="3">
    <source>
        <dbReference type="ARBA" id="ARBA00023163"/>
    </source>
</evidence>
<organism evidence="7 8">
    <name type="scientific">Rugosimonospora acidiphila</name>
    <dbReference type="NCBI Taxonomy" id="556531"/>
    <lineage>
        <taxon>Bacteria</taxon>
        <taxon>Bacillati</taxon>
        <taxon>Actinomycetota</taxon>
        <taxon>Actinomycetes</taxon>
        <taxon>Micromonosporales</taxon>
        <taxon>Micromonosporaceae</taxon>
        <taxon>Rugosimonospora</taxon>
    </lineage>
</organism>
<dbReference type="EMBL" id="BAABJQ010000010">
    <property type="protein sequence ID" value="GAA5187840.1"/>
    <property type="molecule type" value="Genomic_DNA"/>
</dbReference>
<dbReference type="InterPro" id="IPR049445">
    <property type="entry name" value="TetR_SbtR-like_C"/>
</dbReference>
<evidence type="ECO:0000313" key="7">
    <source>
        <dbReference type="EMBL" id="GAA5187840.1"/>
    </source>
</evidence>
<evidence type="ECO:0000313" key="8">
    <source>
        <dbReference type="Proteomes" id="UP001501570"/>
    </source>
</evidence>
<dbReference type="Gene3D" id="1.10.357.10">
    <property type="entry name" value="Tetracycline Repressor, domain 2"/>
    <property type="match status" value="1"/>
</dbReference>
<feature type="region of interest" description="Disordered" evidence="5">
    <location>
        <begin position="1"/>
        <end position="22"/>
    </location>
</feature>
<evidence type="ECO:0000259" key="6">
    <source>
        <dbReference type="PROSITE" id="PS50977"/>
    </source>
</evidence>
<dbReference type="PROSITE" id="PS50977">
    <property type="entry name" value="HTH_TETR_2"/>
    <property type="match status" value="1"/>
</dbReference>
<dbReference type="SUPFAM" id="SSF46689">
    <property type="entry name" value="Homeodomain-like"/>
    <property type="match status" value="1"/>
</dbReference>
<evidence type="ECO:0000256" key="5">
    <source>
        <dbReference type="SAM" id="MobiDB-lite"/>
    </source>
</evidence>
<reference evidence="8" key="1">
    <citation type="journal article" date="2019" name="Int. J. Syst. Evol. Microbiol.">
        <title>The Global Catalogue of Microorganisms (GCM) 10K type strain sequencing project: providing services to taxonomists for standard genome sequencing and annotation.</title>
        <authorList>
            <consortium name="The Broad Institute Genomics Platform"/>
            <consortium name="The Broad Institute Genome Sequencing Center for Infectious Disease"/>
            <person name="Wu L."/>
            <person name="Ma J."/>
        </authorList>
    </citation>
    <scope>NUCLEOTIDE SEQUENCE [LARGE SCALE GENOMIC DNA]</scope>
    <source>
        <strain evidence="8">JCM 18304</strain>
    </source>
</reference>
<dbReference type="Pfam" id="PF21597">
    <property type="entry name" value="TetR_C_43"/>
    <property type="match status" value="1"/>
</dbReference>
<name>A0ABP9RWH8_9ACTN</name>
<keyword evidence="2 4" id="KW-0238">DNA-binding</keyword>
<feature type="DNA-binding region" description="H-T-H motif" evidence="4">
    <location>
        <begin position="54"/>
        <end position="73"/>
    </location>
</feature>
<dbReference type="PRINTS" id="PR00455">
    <property type="entry name" value="HTHTETR"/>
</dbReference>
<evidence type="ECO:0000256" key="4">
    <source>
        <dbReference type="PROSITE-ProRule" id="PRU00335"/>
    </source>
</evidence>
<dbReference type="InterPro" id="IPR001647">
    <property type="entry name" value="HTH_TetR"/>
</dbReference>
<dbReference type="PANTHER" id="PTHR30055:SF234">
    <property type="entry name" value="HTH-TYPE TRANSCRIPTIONAL REGULATOR BETI"/>
    <property type="match status" value="1"/>
</dbReference>
<keyword evidence="8" id="KW-1185">Reference proteome</keyword>
<evidence type="ECO:0000256" key="1">
    <source>
        <dbReference type="ARBA" id="ARBA00023015"/>
    </source>
</evidence>
<dbReference type="InterPro" id="IPR036271">
    <property type="entry name" value="Tet_transcr_reg_TetR-rel_C_sf"/>
</dbReference>
<accession>A0ABP9RWH8</accession>
<dbReference type="PANTHER" id="PTHR30055">
    <property type="entry name" value="HTH-TYPE TRANSCRIPTIONAL REGULATOR RUTR"/>
    <property type="match status" value="1"/>
</dbReference>
<protein>
    <submittedName>
        <fullName evidence="7">TetR/AcrR family transcriptional regulator</fullName>
    </submittedName>
</protein>
<dbReference type="Pfam" id="PF00440">
    <property type="entry name" value="TetR_N"/>
    <property type="match status" value="1"/>
</dbReference>
<dbReference type="Proteomes" id="UP001501570">
    <property type="component" value="Unassembled WGS sequence"/>
</dbReference>
<feature type="domain" description="HTH tetR-type" evidence="6">
    <location>
        <begin position="32"/>
        <end position="91"/>
    </location>
</feature>
<comment type="caution">
    <text evidence="7">The sequence shown here is derived from an EMBL/GenBank/DDBJ whole genome shotgun (WGS) entry which is preliminary data.</text>
</comment>
<dbReference type="SUPFAM" id="SSF48498">
    <property type="entry name" value="Tetracyclin repressor-like, C-terminal domain"/>
    <property type="match status" value="1"/>
</dbReference>